<evidence type="ECO:0000313" key="2">
    <source>
        <dbReference type="Proteomes" id="UP000006329"/>
    </source>
</evidence>
<sequence length="61" mass="7132">MLRRDGSYRLNEFKTSRNRKTKKIRFRGCVLYFSSIQEIPLSRVSKITGPFFSLQSISDTA</sequence>
<reference evidence="1" key="1">
    <citation type="submission" date="2012-10" db="EMBL/GenBank/DDBJ databases">
        <authorList>
            <person name="Harkins D.M."/>
            <person name="Durkin A.S."/>
            <person name="Brinkac L.M."/>
            <person name="Haft D.H."/>
            <person name="Selengut J.D."/>
            <person name="Sanka R."/>
            <person name="DePew J."/>
            <person name="Purushe J."/>
            <person name="Matthias M.A."/>
            <person name="Vinetz J.M."/>
            <person name="Sutton G.G."/>
            <person name="Nierman W.C."/>
            <person name="Fouts D.E."/>
        </authorList>
    </citation>
    <scope>NUCLEOTIDE SEQUENCE [LARGE SCALE GENOMIC DNA]</scope>
    <source>
        <strain evidence="1">MOR084</strain>
    </source>
</reference>
<dbReference type="Proteomes" id="UP000006329">
    <property type="component" value="Unassembled WGS sequence"/>
</dbReference>
<protein>
    <submittedName>
        <fullName evidence="1">Uncharacterized protein</fullName>
    </submittedName>
</protein>
<dbReference type="AlphaFoldDB" id="A0A0E2BCU4"/>
<proteinExistence type="predicted"/>
<accession>A0A0E2BCU4</accession>
<dbReference type="EMBL" id="AHON02000059">
    <property type="protein sequence ID" value="EKO33099.1"/>
    <property type="molecule type" value="Genomic_DNA"/>
</dbReference>
<dbReference type="RefSeq" id="WP_004476735.1">
    <property type="nucleotide sequence ID" value="NZ_AHON02000059.1"/>
</dbReference>
<evidence type="ECO:0000313" key="1">
    <source>
        <dbReference type="EMBL" id="EKO33099.1"/>
    </source>
</evidence>
<gene>
    <name evidence="1" type="ORF">LEP1GSC179_3756</name>
</gene>
<keyword evidence="2" id="KW-1185">Reference proteome</keyword>
<comment type="caution">
    <text evidence="1">The sequence shown here is derived from an EMBL/GenBank/DDBJ whole genome shotgun (WGS) entry which is preliminary data.</text>
</comment>
<name>A0A0E2BCU4_9LEPT</name>
<organism evidence="1 2">
    <name type="scientific">Leptospira santarosai str. MOR084</name>
    <dbReference type="NCBI Taxonomy" id="1049984"/>
    <lineage>
        <taxon>Bacteria</taxon>
        <taxon>Pseudomonadati</taxon>
        <taxon>Spirochaetota</taxon>
        <taxon>Spirochaetia</taxon>
        <taxon>Leptospirales</taxon>
        <taxon>Leptospiraceae</taxon>
        <taxon>Leptospira</taxon>
    </lineage>
</organism>